<dbReference type="InterPro" id="IPR006181">
    <property type="entry name" value="D-amino_acid_oxidase_CS"/>
</dbReference>
<evidence type="ECO:0000256" key="2">
    <source>
        <dbReference type="ARBA" id="ARBA00006730"/>
    </source>
</evidence>
<comment type="caution">
    <text evidence="10">The sequence shown here is derived from an EMBL/GenBank/DDBJ whole genome shotgun (WGS) entry which is preliminary data.</text>
</comment>
<evidence type="ECO:0000313" key="11">
    <source>
        <dbReference type="Proteomes" id="UP001596004"/>
    </source>
</evidence>
<reference evidence="11" key="1">
    <citation type="journal article" date="2019" name="Int. J. Syst. Evol. Microbiol.">
        <title>The Global Catalogue of Microorganisms (GCM) 10K type strain sequencing project: providing services to taxonomists for standard genome sequencing and annotation.</title>
        <authorList>
            <consortium name="The Broad Institute Genomics Platform"/>
            <consortium name="The Broad Institute Genome Sequencing Center for Infectious Disease"/>
            <person name="Wu L."/>
            <person name="Ma J."/>
        </authorList>
    </citation>
    <scope>NUCLEOTIDE SEQUENCE [LARGE SCALE GENOMIC DNA]</scope>
    <source>
        <strain evidence="11">CGMCC 4.7132</strain>
    </source>
</reference>
<keyword evidence="3" id="KW-0285">Flavoprotein</keyword>
<evidence type="ECO:0000256" key="7">
    <source>
        <dbReference type="ARBA" id="ARBA00039751"/>
    </source>
</evidence>
<evidence type="ECO:0000259" key="9">
    <source>
        <dbReference type="Pfam" id="PF01266"/>
    </source>
</evidence>
<dbReference type="PANTHER" id="PTHR11530:SF11">
    <property type="entry name" value="D-ASPARTATE OXIDASE"/>
    <property type="match status" value="1"/>
</dbReference>
<dbReference type="InterPro" id="IPR023209">
    <property type="entry name" value="DAO"/>
</dbReference>
<dbReference type="Proteomes" id="UP001596004">
    <property type="component" value="Unassembled WGS sequence"/>
</dbReference>
<dbReference type="SUPFAM" id="SSF51971">
    <property type="entry name" value="Nucleotide-binding domain"/>
    <property type="match status" value="1"/>
</dbReference>
<accession>A0ABV9CTN4</accession>
<protein>
    <recommendedName>
        <fullName evidence="7">D-amino-acid oxidase</fullName>
        <ecNumber evidence="6">1.4.3.3</ecNumber>
    </recommendedName>
</protein>
<sequence length="329" mass="34832">MTERTDVLVVGAGVIGLTTAVHLAEQGLTVRLRGDQPPRETTSAVALAVLSGPLLSDPADTAGWEPYETTSAWHRAGLDTFAALAGQPGTGVRVTPGRWASRTEIADASWVRGMPGYRPCTPDEHPGFAMAFWMSVPIVDMPVYFDHLTSRLAAAGGSLEIGPVASLEEAAAEAPVVVNCTGAYARRLTADPEIRPMRGQHVIVENPGITDYFYEFSKGPKLTAFMPHGDRLVCGGTATRDDWSREPDPAQTEEIIARCAAVEPRIAGARVLGVEAGLRAGRPRVRLAEESAGGARVIHNYGHGGAGVGMSWGCAHEVGKLLQHTGRAV</sequence>
<keyword evidence="11" id="KW-1185">Reference proteome</keyword>
<dbReference type="PANTHER" id="PTHR11530">
    <property type="entry name" value="D-AMINO ACID OXIDASE"/>
    <property type="match status" value="1"/>
</dbReference>
<evidence type="ECO:0000256" key="6">
    <source>
        <dbReference type="ARBA" id="ARBA00039101"/>
    </source>
</evidence>
<dbReference type="EMBL" id="JBHSFP010000037">
    <property type="protein sequence ID" value="MFC4535935.1"/>
    <property type="molecule type" value="Genomic_DNA"/>
</dbReference>
<organism evidence="10 11">
    <name type="scientific">Sphaerisporangium dianthi</name>
    <dbReference type="NCBI Taxonomy" id="1436120"/>
    <lineage>
        <taxon>Bacteria</taxon>
        <taxon>Bacillati</taxon>
        <taxon>Actinomycetota</taxon>
        <taxon>Actinomycetes</taxon>
        <taxon>Streptosporangiales</taxon>
        <taxon>Streptosporangiaceae</taxon>
        <taxon>Sphaerisporangium</taxon>
    </lineage>
</organism>
<dbReference type="EC" id="1.4.3.3" evidence="6"/>
<keyword evidence="4" id="KW-0274">FAD</keyword>
<evidence type="ECO:0000313" key="10">
    <source>
        <dbReference type="EMBL" id="MFC4535935.1"/>
    </source>
</evidence>
<evidence type="ECO:0000256" key="8">
    <source>
        <dbReference type="ARBA" id="ARBA00049547"/>
    </source>
</evidence>
<evidence type="ECO:0000256" key="3">
    <source>
        <dbReference type="ARBA" id="ARBA00022630"/>
    </source>
</evidence>
<comment type="similarity">
    <text evidence="2">Belongs to the DAMOX/DASOX family.</text>
</comment>
<evidence type="ECO:0000256" key="1">
    <source>
        <dbReference type="ARBA" id="ARBA00001974"/>
    </source>
</evidence>
<evidence type="ECO:0000256" key="5">
    <source>
        <dbReference type="ARBA" id="ARBA00023002"/>
    </source>
</evidence>
<feature type="domain" description="FAD dependent oxidoreductase" evidence="9">
    <location>
        <begin position="6"/>
        <end position="319"/>
    </location>
</feature>
<dbReference type="GO" id="GO:0016491">
    <property type="term" value="F:oxidoreductase activity"/>
    <property type="evidence" value="ECO:0007669"/>
    <property type="project" value="UniProtKB-KW"/>
</dbReference>
<dbReference type="InterPro" id="IPR006076">
    <property type="entry name" value="FAD-dep_OxRdtase"/>
</dbReference>
<comment type="cofactor">
    <cofactor evidence="1">
        <name>FAD</name>
        <dbReference type="ChEBI" id="CHEBI:57692"/>
    </cofactor>
</comment>
<comment type="catalytic activity">
    <reaction evidence="8">
        <text>a D-alpha-amino acid + O2 + H2O = a 2-oxocarboxylate + H2O2 + NH4(+)</text>
        <dbReference type="Rhea" id="RHEA:21816"/>
        <dbReference type="ChEBI" id="CHEBI:15377"/>
        <dbReference type="ChEBI" id="CHEBI:15379"/>
        <dbReference type="ChEBI" id="CHEBI:16240"/>
        <dbReference type="ChEBI" id="CHEBI:28938"/>
        <dbReference type="ChEBI" id="CHEBI:35179"/>
        <dbReference type="ChEBI" id="CHEBI:59871"/>
        <dbReference type="EC" id="1.4.3.3"/>
    </reaction>
    <physiologicalReaction direction="left-to-right" evidence="8">
        <dbReference type="Rhea" id="RHEA:21817"/>
    </physiologicalReaction>
</comment>
<dbReference type="SUPFAM" id="SSF54373">
    <property type="entry name" value="FAD-linked reductases, C-terminal domain"/>
    <property type="match status" value="1"/>
</dbReference>
<name>A0ABV9CTN4_9ACTN</name>
<dbReference type="RefSeq" id="WP_380849454.1">
    <property type="nucleotide sequence ID" value="NZ_JBHSFP010000037.1"/>
</dbReference>
<gene>
    <name evidence="10" type="ORF">ACFO60_34655</name>
</gene>
<dbReference type="Gene3D" id="3.30.9.10">
    <property type="entry name" value="D-Amino Acid Oxidase, subunit A, domain 2"/>
    <property type="match status" value="1"/>
</dbReference>
<dbReference type="Gene3D" id="3.40.50.720">
    <property type="entry name" value="NAD(P)-binding Rossmann-like Domain"/>
    <property type="match status" value="1"/>
</dbReference>
<proteinExistence type="inferred from homology"/>
<dbReference type="Pfam" id="PF01266">
    <property type="entry name" value="DAO"/>
    <property type="match status" value="1"/>
</dbReference>
<keyword evidence="5 10" id="KW-0560">Oxidoreductase</keyword>
<evidence type="ECO:0000256" key="4">
    <source>
        <dbReference type="ARBA" id="ARBA00022827"/>
    </source>
</evidence>
<dbReference type="PROSITE" id="PS00677">
    <property type="entry name" value="DAO"/>
    <property type="match status" value="1"/>
</dbReference>